<dbReference type="Proteomes" id="UP000885792">
    <property type="component" value="Unassembled WGS sequence"/>
</dbReference>
<dbReference type="SUPFAM" id="SSF50494">
    <property type="entry name" value="Trypsin-like serine proteases"/>
    <property type="match status" value="1"/>
</dbReference>
<dbReference type="GO" id="GO:0006508">
    <property type="term" value="P:proteolysis"/>
    <property type="evidence" value="ECO:0007669"/>
    <property type="project" value="UniProtKB-KW"/>
</dbReference>
<comment type="caution">
    <text evidence="1">The sequence shown here is derived from an EMBL/GenBank/DDBJ whole genome shotgun (WGS) entry which is preliminary data.</text>
</comment>
<dbReference type="EMBL" id="DRNB01000160">
    <property type="protein sequence ID" value="HHJ64131.1"/>
    <property type="molecule type" value="Genomic_DNA"/>
</dbReference>
<dbReference type="PANTHER" id="PTHR22939:SF129">
    <property type="entry name" value="SERINE PROTEASE HTRA2, MITOCHONDRIAL"/>
    <property type="match status" value="1"/>
</dbReference>
<proteinExistence type="predicted"/>
<gene>
    <name evidence="1" type="ORF">ENJ61_04410</name>
</gene>
<dbReference type="AlphaFoldDB" id="A0A7C5L5P4"/>
<dbReference type="Pfam" id="PF13365">
    <property type="entry name" value="Trypsin_2"/>
    <property type="match status" value="1"/>
</dbReference>
<dbReference type="Gene3D" id="2.40.10.120">
    <property type="match status" value="1"/>
</dbReference>
<name>A0A7C5L5P4_AQUAO</name>
<keyword evidence="1" id="KW-0378">Hydrolase</keyword>
<organism evidence="1">
    <name type="scientific">Aquifex aeolicus</name>
    <dbReference type="NCBI Taxonomy" id="63363"/>
    <lineage>
        <taxon>Bacteria</taxon>
        <taxon>Pseudomonadati</taxon>
        <taxon>Aquificota</taxon>
        <taxon>Aquificia</taxon>
        <taxon>Aquificales</taxon>
        <taxon>Aquificaceae</taxon>
        <taxon>Aquifex</taxon>
    </lineage>
</organism>
<sequence length="214" mass="23101">MALVEGRFAKLIVGLLLTLTVVQAYPLVRGVTSAIALVFSVDVRRGTLVQGTGFSVEPDGYLITSLHVVLPSYMNPQNPLLVLFNDAAYFSRIVCADDMMDIAVLRIDARNLPHLKLTGLSTVHEGDEVFALSYPGRGKLMFSEGRIEKIYPGGEVKFIVTSAPLSYGSSGGPLLNSRGEVVGVASFILIRDRVRSMGVSADNVKELLSRCGIK</sequence>
<dbReference type="InterPro" id="IPR001940">
    <property type="entry name" value="Peptidase_S1C"/>
</dbReference>
<evidence type="ECO:0000313" key="1">
    <source>
        <dbReference type="EMBL" id="HHJ64131.1"/>
    </source>
</evidence>
<protein>
    <submittedName>
        <fullName evidence="1">Serine protease</fullName>
    </submittedName>
</protein>
<dbReference type="PRINTS" id="PR00834">
    <property type="entry name" value="PROTEASES2C"/>
</dbReference>
<dbReference type="InterPro" id="IPR009003">
    <property type="entry name" value="Peptidase_S1_PA"/>
</dbReference>
<dbReference type="GO" id="GO:0004252">
    <property type="term" value="F:serine-type endopeptidase activity"/>
    <property type="evidence" value="ECO:0007669"/>
    <property type="project" value="InterPro"/>
</dbReference>
<reference evidence="1" key="1">
    <citation type="journal article" date="2020" name="mSystems">
        <title>Genome- and Community-Level Interaction Insights into Carbon Utilization and Element Cycling Functions of Hydrothermarchaeota in Hydrothermal Sediment.</title>
        <authorList>
            <person name="Zhou Z."/>
            <person name="Liu Y."/>
            <person name="Xu W."/>
            <person name="Pan J."/>
            <person name="Luo Z.H."/>
            <person name="Li M."/>
        </authorList>
    </citation>
    <scope>NUCLEOTIDE SEQUENCE [LARGE SCALE GENOMIC DNA]</scope>
    <source>
        <strain evidence="1">HyVt-501</strain>
    </source>
</reference>
<dbReference type="PANTHER" id="PTHR22939">
    <property type="entry name" value="SERINE PROTEASE FAMILY S1C HTRA-RELATED"/>
    <property type="match status" value="1"/>
</dbReference>
<accession>A0A7C5L5P4</accession>
<keyword evidence="1" id="KW-0645">Protease</keyword>